<dbReference type="GO" id="GO:0016787">
    <property type="term" value="F:hydrolase activity"/>
    <property type="evidence" value="ECO:0007669"/>
    <property type="project" value="UniProtKB-KW"/>
</dbReference>
<dbReference type="PRINTS" id="PR00111">
    <property type="entry name" value="ABHYDROLASE"/>
</dbReference>
<dbReference type="InterPro" id="IPR029058">
    <property type="entry name" value="AB_hydrolase_fold"/>
</dbReference>
<dbReference type="RefSeq" id="WP_379088547.1">
    <property type="nucleotide sequence ID" value="NZ_JBHTJO010000001.1"/>
</dbReference>
<evidence type="ECO:0000259" key="1">
    <source>
        <dbReference type="Pfam" id="PF00561"/>
    </source>
</evidence>
<feature type="domain" description="AB hydrolase-1" evidence="1">
    <location>
        <begin position="53"/>
        <end position="285"/>
    </location>
</feature>
<evidence type="ECO:0000313" key="3">
    <source>
        <dbReference type="Proteomes" id="UP001597102"/>
    </source>
</evidence>
<sequence>MIAALILGLVAVALAANTILVNRETRKAAPRDGGKIVDTPVVTANVKIEGDGPPLLLIHGFSAALDWWDEIAPALAKTHKVIRLDLIGHGGTEAPHAGYTIEDQAKLAGAVLDKLEIDSLPVIGHSMGGEVAGELAETRPGLVSRLVLIDSPANLSVSFNPATEAYLTPVLGQLLYHLVTGRVVKRGLTQGFAPGFPVPEKFVADAEQLTYTAFTHAHDKSVLYQKEKPAYERLKTLDPSIPILVIFGQEDRLVPVETAKLFEQVPNTTVKYVEGAGHSPMVEKPEATLELIKAFLGEQP</sequence>
<organism evidence="2 3">
    <name type="scientific">Methyloligella solikamskensis</name>
    <dbReference type="NCBI Taxonomy" id="1177756"/>
    <lineage>
        <taxon>Bacteria</taxon>
        <taxon>Pseudomonadati</taxon>
        <taxon>Pseudomonadota</taxon>
        <taxon>Alphaproteobacteria</taxon>
        <taxon>Hyphomicrobiales</taxon>
        <taxon>Hyphomicrobiaceae</taxon>
        <taxon>Methyloligella</taxon>
    </lineage>
</organism>
<dbReference type="Gene3D" id="3.40.50.1820">
    <property type="entry name" value="alpha/beta hydrolase"/>
    <property type="match status" value="1"/>
</dbReference>
<dbReference type="InterPro" id="IPR050266">
    <property type="entry name" value="AB_hydrolase_sf"/>
</dbReference>
<accession>A0ABW3J9T8</accession>
<proteinExistence type="predicted"/>
<reference evidence="3" key="1">
    <citation type="journal article" date="2019" name="Int. J. Syst. Evol. Microbiol.">
        <title>The Global Catalogue of Microorganisms (GCM) 10K type strain sequencing project: providing services to taxonomists for standard genome sequencing and annotation.</title>
        <authorList>
            <consortium name="The Broad Institute Genomics Platform"/>
            <consortium name="The Broad Institute Genome Sequencing Center for Infectious Disease"/>
            <person name="Wu L."/>
            <person name="Ma J."/>
        </authorList>
    </citation>
    <scope>NUCLEOTIDE SEQUENCE [LARGE SCALE GENOMIC DNA]</scope>
    <source>
        <strain evidence="3">CCUG 61697</strain>
    </source>
</reference>
<comment type="caution">
    <text evidence="2">The sequence shown here is derived from an EMBL/GenBank/DDBJ whole genome shotgun (WGS) entry which is preliminary data.</text>
</comment>
<gene>
    <name evidence="2" type="ORF">ACFQ2F_08480</name>
</gene>
<dbReference type="Pfam" id="PF00561">
    <property type="entry name" value="Abhydrolase_1"/>
    <property type="match status" value="1"/>
</dbReference>
<name>A0ABW3J9T8_9HYPH</name>
<dbReference type="PRINTS" id="PR00412">
    <property type="entry name" value="EPOXHYDRLASE"/>
</dbReference>
<dbReference type="PANTHER" id="PTHR43798:SF5">
    <property type="entry name" value="MONOACYLGLYCEROL LIPASE ABHD6"/>
    <property type="match status" value="1"/>
</dbReference>
<dbReference type="InterPro" id="IPR000073">
    <property type="entry name" value="AB_hydrolase_1"/>
</dbReference>
<dbReference type="Proteomes" id="UP001597102">
    <property type="component" value="Unassembled WGS sequence"/>
</dbReference>
<protein>
    <submittedName>
        <fullName evidence="2">Alpha/beta fold hydrolase</fullName>
    </submittedName>
</protein>
<dbReference type="EMBL" id="JBHTJO010000001">
    <property type="protein sequence ID" value="MFD0987132.1"/>
    <property type="molecule type" value="Genomic_DNA"/>
</dbReference>
<keyword evidence="3" id="KW-1185">Reference proteome</keyword>
<dbReference type="InterPro" id="IPR000639">
    <property type="entry name" value="Epox_hydrolase-like"/>
</dbReference>
<dbReference type="PANTHER" id="PTHR43798">
    <property type="entry name" value="MONOACYLGLYCEROL LIPASE"/>
    <property type="match status" value="1"/>
</dbReference>
<dbReference type="SUPFAM" id="SSF53474">
    <property type="entry name" value="alpha/beta-Hydrolases"/>
    <property type="match status" value="1"/>
</dbReference>
<keyword evidence="2" id="KW-0378">Hydrolase</keyword>
<evidence type="ECO:0000313" key="2">
    <source>
        <dbReference type="EMBL" id="MFD0987132.1"/>
    </source>
</evidence>